<accession>C4JVL7</accession>
<dbReference type="Proteomes" id="UP000002058">
    <property type="component" value="Unassembled WGS sequence"/>
</dbReference>
<reference evidence="2" key="1">
    <citation type="journal article" date="2009" name="Genome Res.">
        <title>Comparative genomic analyses of the human fungal pathogens Coccidioides and their relatives.</title>
        <authorList>
            <person name="Sharpton T.J."/>
            <person name="Stajich J.E."/>
            <person name="Rounsley S.D."/>
            <person name="Gardner M.J."/>
            <person name="Wortman J.R."/>
            <person name="Jordar V.S."/>
            <person name="Maiti R."/>
            <person name="Kodira C.D."/>
            <person name="Neafsey D.E."/>
            <person name="Zeng Q."/>
            <person name="Hung C.-Y."/>
            <person name="McMahan C."/>
            <person name="Muszewska A."/>
            <person name="Grynberg M."/>
            <person name="Mandel M.A."/>
            <person name="Kellner E.M."/>
            <person name="Barker B.M."/>
            <person name="Galgiani J.N."/>
            <person name="Orbach M.J."/>
            <person name="Kirkland T.N."/>
            <person name="Cole G.T."/>
            <person name="Henn M.R."/>
            <person name="Birren B.W."/>
            <person name="Taylor J.W."/>
        </authorList>
    </citation>
    <scope>NUCLEOTIDE SEQUENCE [LARGE SCALE GENOMIC DNA]</scope>
    <source>
        <strain evidence="2">UAMH 1704</strain>
    </source>
</reference>
<keyword evidence="2" id="KW-1185">Reference proteome</keyword>
<dbReference type="VEuPathDB" id="FungiDB:UREG_06609"/>
<dbReference type="RefSeq" id="XP_002583642.1">
    <property type="nucleotide sequence ID" value="XM_002583596.1"/>
</dbReference>
<organism evidence="1 2">
    <name type="scientific">Uncinocarpus reesii (strain UAMH 1704)</name>
    <dbReference type="NCBI Taxonomy" id="336963"/>
    <lineage>
        <taxon>Eukaryota</taxon>
        <taxon>Fungi</taxon>
        <taxon>Dikarya</taxon>
        <taxon>Ascomycota</taxon>
        <taxon>Pezizomycotina</taxon>
        <taxon>Eurotiomycetes</taxon>
        <taxon>Eurotiomycetidae</taxon>
        <taxon>Onygenales</taxon>
        <taxon>Onygenaceae</taxon>
        <taxon>Uncinocarpus</taxon>
    </lineage>
</organism>
<dbReference type="KEGG" id="ure:UREG_06609"/>
<dbReference type="InParanoid" id="C4JVL7"/>
<sequence length="65" mass="7258">MAIRSEPILDATATSQCYSNRPSYASNEILEIEQAATLEKDSQLSILVRLLSSIQRYLWLNAGVD</sequence>
<dbReference type="EMBL" id="CH476618">
    <property type="protein sequence ID" value="EEP81744.1"/>
    <property type="molecule type" value="Genomic_DNA"/>
</dbReference>
<name>C4JVL7_UNCRE</name>
<proteinExistence type="predicted"/>
<dbReference type="AlphaFoldDB" id="C4JVL7"/>
<gene>
    <name evidence="1" type="ORF">UREG_06609</name>
</gene>
<evidence type="ECO:0000313" key="2">
    <source>
        <dbReference type="Proteomes" id="UP000002058"/>
    </source>
</evidence>
<dbReference type="GeneID" id="8438438"/>
<evidence type="ECO:0000313" key="1">
    <source>
        <dbReference type="EMBL" id="EEP81744.1"/>
    </source>
</evidence>
<protein>
    <submittedName>
        <fullName evidence="1">Uncharacterized protein</fullName>
    </submittedName>
</protein>
<dbReference type="HOGENOM" id="CLU_2851401_0_0_1"/>